<evidence type="ECO:0000259" key="3">
    <source>
        <dbReference type="PROSITE" id="PS50850"/>
    </source>
</evidence>
<dbReference type="GO" id="GO:0022857">
    <property type="term" value="F:transmembrane transporter activity"/>
    <property type="evidence" value="ECO:0007669"/>
    <property type="project" value="InterPro"/>
</dbReference>
<feature type="transmembrane region" description="Helical" evidence="2">
    <location>
        <begin position="319"/>
        <end position="341"/>
    </location>
</feature>
<reference evidence="4 5" key="2">
    <citation type="submission" date="2018-11" db="EMBL/GenBank/DDBJ databases">
        <authorList>
            <consortium name="Pathogen Informatics"/>
        </authorList>
    </citation>
    <scope>NUCLEOTIDE SEQUENCE [LARGE SCALE GENOMIC DNA]</scope>
    <source>
        <strain evidence="4 5">MHpl1</strain>
    </source>
</reference>
<feature type="transmembrane region" description="Helical" evidence="2">
    <location>
        <begin position="286"/>
        <end position="307"/>
    </location>
</feature>
<dbReference type="SUPFAM" id="SSF103473">
    <property type="entry name" value="MFS general substrate transporter"/>
    <property type="match status" value="2"/>
</dbReference>
<feature type="transmembrane region" description="Helical" evidence="2">
    <location>
        <begin position="690"/>
        <end position="711"/>
    </location>
</feature>
<feature type="transmembrane region" description="Helical" evidence="2">
    <location>
        <begin position="161"/>
        <end position="185"/>
    </location>
</feature>
<keyword evidence="2" id="KW-1133">Transmembrane helix</keyword>
<feature type="transmembrane region" description="Helical" evidence="2">
    <location>
        <begin position="521"/>
        <end position="539"/>
    </location>
</feature>
<feature type="domain" description="Major facilitator superfamily (MFS) profile" evidence="3">
    <location>
        <begin position="564"/>
        <end position="934"/>
    </location>
</feature>
<dbReference type="Proteomes" id="UP000268014">
    <property type="component" value="Unassembled WGS sequence"/>
</dbReference>
<feature type="transmembrane region" description="Helical" evidence="2">
    <location>
        <begin position="914"/>
        <end position="933"/>
    </location>
</feature>
<feature type="transmembrane region" description="Helical" evidence="2">
    <location>
        <begin position="362"/>
        <end position="382"/>
    </location>
</feature>
<feature type="transmembrane region" description="Helical" evidence="2">
    <location>
        <begin position="230"/>
        <end position="249"/>
    </location>
</feature>
<proteinExistence type="predicted"/>
<keyword evidence="2" id="KW-0472">Membrane</keyword>
<evidence type="ECO:0000256" key="2">
    <source>
        <dbReference type="SAM" id="Phobius"/>
    </source>
</evidence>
<feature type="transmembrane region" description="Helical" evidence="2">
    <location>
        <begin position="197"/>
        <end position="218"/>
    </location>
</feature>
<keyword evidence="5" id="KW-1185">Reference proteome</keyword>
<feature type="transmembrane region" description="Helical" evidence="2">
    <location>
        <begin position="28"/>
        <end position="53"/>
    </location>
</feature>
<feature type="transmembrane region" description="Helical" evidence="2">
    <location>
        <begin position="426"/>
        <end position="446"/>
    </location>
</feature>
<dbReference type="GO" id="GO:0016020">
    <property type="term" value="C:membrane"/>
    <property type="evidence" value="ECO:0007669"/>
    <property type="project" value="UniProtKB-SubCell"/>
</dbReference>
<dbReference type="WBParaSite" id="HPLM_0000956201-mRNA-1">
    <property type="protein sequence ID" value="HPLM_0000956201-mRNA-1"/>
    <property type="gene ID" value="HPLM_0000956201"/>
</dbReference>
<feature type="transmembrane region" description="Helical" evidence="2">
    <location>
        <begin position="458"/>
        <end position="476"/>
    </location>
</feature>
<sequence length="934" mass="104677">MVYTVTQPDDQPPVTSRNHFVFKNRTRFVILLLCTLCLSIAQSNVLTLNFTIICMVNDPINIDQYNISDTIFLTNNGTYNEAGNSSYSLEYDEAVPPKQHYTYSPIEQNMLFLFVAIGALVGMLPIMWLTQMFDTRPLVTIFGLFSAFCTALIPLSAYLGFYWMVIVRFLQGTGLSTGFFLIGNVSRQWSIQKQNAFFFAFLTCFFQIGPIFTMPVAGALCTSSLGWSSVYYLHAVITCILFLLFFYFYREHPDMHAFVSTKELNRINRGKENFNKRKPLPLKALIASKAIIAEWIMAVAIFMGIQITMQFSPIYLNRVMGFSVYQTGLFSAIPQVALFVVKMSTVFLNEKANRFRPDIPAKIFNLIAIGGMGTTFFVLAFLPTSVPTLAWVVLIICTAIIGLNSGTFFRSSAIIAAQHNQSVMSLYFVLNCLAALLAPVVVNIFVRNDTWDEWKYVWIVYGILMTASICYFMVFGEDEPSELTKFGYGAKVAPVLTLPPRSHPRDDRFSMRLNDKNRTRFIILLLSTLCLSIAQSNTLTLNFTVICMAGDPIDIDQYNTSGTIFQTENGTYYETGTSTYLLEYDEAVLARRHYAYSPNEKNMLFSFVAIGAMVAVYPVMFLVQRFGTRSIVTIFGFFSALCTALIPLCAYLGFYWMVVMRFLQGTGLSTGFTLIGIVTRQWSMQKQNAFFIAFLTCFFQIGPIFTMPVAGALCTSSLGWSSVYYLHAIITCILFLLFLYFYREQPQMHAYVSAKELDRIKRNKGDTNEREPLPVKAMVTSNAIIAVWISAIANFMGIQVTMQFSPIYLNKVMGFPVEQTGLFSAIPQIVTFVLKMFAGVLADKATCCRPVTSVKIFNMLAIGGMGIAFFILAVIPTSMPTLALVILIICTSIVGFNCGAFFRSSAIVAAQHNHFVMGVNSFFNCLAALLAPVV</sequence>
<dbReference type="InterPro" id="IPR036259">
    <property type="entry name" value="MFS_trans_sf"/>
</dbReference>
<feature type="transmembrane region" description="Helical" evidence="2">
    <location>
        <begin position="822"/>
        <end position="842"/>
    </location>
</feature>
<feature type="domain" description="Major facilitator superfamily (MFS) profile" evidence="3">
    <location>
        <begin position="35"/>
        <end position="480"/>
    </location>
</feature>
<organism evidence="6">
    <name type="scientific">Haemonchus placei</name>
    <name type="common">Barber's pole worm</name>
    <dbReference type="NCBI Taxonomy" id="6290"/>
    <lineage>
        <taxon>Eukaryota</taxon>
        <taxon>Metazoa</taxon>
        <taxon>Ecdysozoa</taxon>
        <taxon>Nematoda</taxon>
        <taxon>Chromadorea</taxon>
        <taxon>Rhabditida</taxon>
        <taxon>Rhabditina</taxon>
        <taxon>Rhabditomorpha</taxon>
        <taxon>Strongyloidea</taxon>
        <taxon>Trichostrongylidae</taxon>
        <taxon>Haemonchus</taxon>
    </lineage>
</organism>
<feature type="transmembrane region" description="Helical" evidence="2">
    <location>
        <begin position="662"/>
        <end position="678"/>
    </location>
</feature>
<feature type="transmembrane region" description="Helical" evidence="2">
    <location>
        <begin position="635"/>
        <end position="656"/>
    </location>
</feature>
<dbReference type="EMBL" id="UZAF01017090">
    <property type="protein sequence ID" value="VDO37816.1"/>
    <property type="molecule type" value="Genomic_DNA"/>
</dbReference>
<dbReference type="InterPro" id="IPR011701">
    <property type="entry name" value="MFS"/>
</dbReference>
<evidence type="ECO:0000313" key="6">
    <source>
        <dbReference type="WBParaSite" id="HPLM_0000956201-mRNA-1"/>
    </source>
</evidence>
<accession>A0A158QN09</accession>
<evidence type="ECO:0000313" key="5">
    <source>
        <dbReference type="Proteomes" id="UP000268014"/>
    </source>
</evidence>
<feature type="transmembrane region" description="Helical" evidence="2">
    <location>
        <begin position="723"/>
        <end position="742"/>
    </location>
</feature>
<feature type="transmembrane region" description="Helical" evidence="2">
    <location>
        <begin position="854"/>
        <end position="875"/>
    </location>
</feature>
<dbReference type="PANTHER" id="PTHR45757:SF12">
    <property type="entry name" value="MAJOR FACILITATOR SUPERFAMILY (MFS) PROFILE DOMAIN-CONTAINING PROTEIN"/>
    <property type="match status" value="1"/>
</dbReference>
<dbReference type="PANTHER" id="PTHR45757">
    <property type="entry name" value="PROTEIN CBG23364-RELATED"/>
    <property type="match status" value="1"/>
</dbReference>
<protein>
    <submittedName>
        <fullName evidence="6">MFS domain-containing protein</fullName>
    </submittedName>
</protein>
<dbReference type="OMA" id="YEVEMEY"/>
<name>A0A158QN09_HAEPC</name>
<dbReference type="PROSITE" id="PS50850">
    <property type="entry name" value="MFS"/>
    <property type="match status" value="2"/>
</dbReference>
<evidence type="ECO:0000256" key="1">
    <source>
        <dbReference type="ARBA" id="ARBA00004141"/>
    </source>
</evidence>
<dbReference type="InterPro" id="IPR020846">
    <property type="entry name" value="MFS_dom"/>
</dbReference>
<reference evidence="6" key="1">
    <citation type="submission" date="2016-04" db="UniProtKB">
        <authorList>
            <consortium name="WormBaseParasite"/>
        </authorList>
    </citation>
    <scope>IDENTIFICATION</scope>
</reference>
<feature type="transmembrane region" description="Helical" evidence="2">
    <location>
        <begin position="881"/>
        <end position="902"/>
    </location>
</feature>
<evidence type="ECO:0000313" key="4">
    <source>
        <dbReference type="EMBL" id="VDO37816.1"/>
    </source>
</evidence>
<dbReference type="STRING" id="6290.A0A158QN09"/>
<feature type="transmembrane region" description="Helical" evidence="2">
    <location>
        <begin position="388"/>
        <end position="405"/>
    </location>
</feature>
<dbReference type="OrthoDB" id="2985014at2759"/>
<dbReference type="Gene3D" id="1.20.1250.20">
    <property type="entry name" value="MFS general substrate transporter like domains"/>
    <property type="match status" value="4"/>
</dbReference>
<dbReference type="Pfam" id="PF07690">
    <property type="entry name" value="MFS_1"/>
    <property type="match status" value="2"/>
</dbReference>
<gene>
    <name evidence="4" type="ORF">HPLM_LOCUS9554</name>
</gene>
<keyword evidence="2" id="KW-0812">Transmembrane</keyword>
<feature type="transmembrane region" description="Helical" evidence="2">
    <location>
        <begin position="110"/>
        <end position="130"/>
    </location>
</feature>
<comment type="subcellular location">
    <subcellularLocation>
        <location evidence="1">Membrane</location>
        <topology evidence="1">Multi-pass membrane protein</topology>
    </subcellularLocation>
</comment>
<feature type="transmembrane region" description="Helical" evidence="2">
    <location>
        <begin position="137"/>
        <end position="155"/>
    </location>
</feature>
<feature type="transmembrane region" description="Helical" evidence="2">
    <location>
        <begin position="783"/>
        <end position="802"/>
    </location>
</feature>
<dbReference type="AlphaFoldDB" id="A0A158QN09"/>
<feature type="transmembrane region" description="Helical" evidence="2">
    <location>
        <begin position="603"/>
        <end position="623"/>
    </location>
</feature>